<dbReference type="PANTHER" id="PTHR13723">
    <property type="entry name" value="ADAMTS A DISINTEGRIN AND METALLOPROTEASE WITH THROMBOSPONDIN MOTIFS PROTEASE"/>
    <property type="match status" value="1"/>
</dbReference>
<sequence>MCATEAKLDSEKCNKQRRAHHTWTMVTLLTISEETRHVESMLCQLWPGRLPNAPCAMRGFGGQKVPNQKCIGIKKQPQTEKPQSYKVCSPGPCPYWRAAKWGHCSVSCGHGIRMRHVECMGQIVDDSLCMKPMKHKTSCRCVLLACTCSESCGAGGVSRRNLHCIDTRNGHKLDARFCEGVPHEPIETECNRTPCPRWVYSQWFQCSRSCGGGLRMRHASCQDAAGRELDVRMCAAEAKLESEKCNEQPCTRWHFGQWSPCSVSCGDGVQRREAMCVRESDAQRLEEKDCEPRERIVEKQCQMAACPHWSVDYDQSILI</sequence>
<dbReference type="AlphaFoldDB" id="A0ABD2K7W8"/>
<reference evidence="5 6" key="1">
    <citation type="submission" date="2024-10" db="EMBL/GenBank/DDBJ databases">
        <authorList>
            <person name="Kim D."/>
        </authorList>
    </citation>
    <scope>NUCLEOTIDE SEQUENCE [LARGE SCALE GENOMIC DNA]</scope>
    <source>
        <strain evidence="5">Taebaek</strain>
    </source>
</reference>
<organism evidence="5 6">
    <name type="scientific">Heterodera schachtii</name>
    <name type="common">Sugarbeet cyst nematode worm</name>
    <name type="synonym">Tylenchus schachtii</name>
    <dbReference type="NCBI Taxonomy" id="97005"/>
    <lineage>
        <taxon>Eukaryota</taxon>
        <taxon>Metazoa</taxon>
        <taxon>Ecdysozoa</taxon>
        <taxon>Nematoda</taxon>
        <taxon>Chromadorea</taxon>
        <taxon>Rhabditida</taxon>
        <taxon>Tylenchina</taxon>
        <taxon>Tylenchomorpha</taxon>
        <taxon>Tylenchoidea</taxon>
        <taxon>Heteroderidae</taxon>
        <taxon>Heteroderinae</taxon>
        <taxon>Heterodera</taxon>
    </lineage>
</organism>
<dbReference type="InterPro" id="IPR000884">
    <property type="entry name" value="TSP1_rpt"/>
</dbReference>
<name>A0ABD2K7W8_HETSC</name>
<dbReference type="Proteomes" id="UP001620645">
    <property type="component" value="Unassembled WGS sequence"/>
</dbReference>
<dbReference type="Gene3D" id="2.20.100.10">
    <property type="entry name" value="Thrombospondin type-1 (TSP1) repeat"/>
    <property type="match status" value="4"/>
</dbReference>
<dbReference type="PROSITE" id="PS50092">
    <property type="entry name" value="TSP1"/>
    <property type="match status" value="3"/>
</dbReference>
<evidence type="ECO:0000313" key="5">
    <source>
        <dbReference type="EMBL" id="KAL3099002.1"/>
    </source>
</evidence>
<keyword evidence="2" id="KW-0964">Secreted</keyword>
<keyword evidence="3" id="KW-0732">Signal</keyword>
<dbReference type="InterPro" id="IPR036383">
    <property type="entry name" value="TSP1_rpt_sf"/>
</dbReference>
<comment type="subcellular location">
    <subcellularLocation>
        <location evidence="1">Secreted</location>
    </subcellularLocation>
</comment>
<evidence type="ECO:0000256" key="4">
    <source>
        <dbReference type="ARBA" id="ARBA00022737"/>
    </source>
</evidence>
<gene>
    <name evidence="5" type="ORF">niasHS_000990</name>
</gene>
<accession>A0ABD2K7W8</accession>
<evidence type="ECO:0000313" key="6">
    <source>
        <dbReference type="Proteomes" id="UP001620645"/>
    </source>
</evidence>
<proteinExistence type="predicted"/>
<evidence type="ECO:0000256" key="2">
    <source>
        <dbReference type="ARBA" id="ARBA00022525"/>
    </source>
</evidence>
<evidence type="ECO:0000256" key="3">
    <source>
        <dbReference type="ARBA" id="ARBA00022729"/>
    </source>
</evidence>
<keyword evidence="4" id="KW-0677">Repeat</keyword>
<protein>
    <submittedName>
        <fullName evidence="5">Uncharacterized protein</fullName>
    </submittedName>
</protein>
<comment type="caution">
    <text evidence="5">The sequence shown here is derived from an EMBL/GenBank/DDBJ whole genome shotgun (WGS) entry which is preliminary data.</text>
</comment>
<evidence type="ECO:0000256" key="1">
    <source>
        <dbReference type="ARBA" id="ARBA00004613"/>
    </source>
</evidence>
<dbReference type="GO" id="GO:0005576">
    <property type="term" value="C:extracellular region"/>
    <property type="evidence" value="ECO:0007669"/>
    <property type="project" value="UniProtKB-SubCell"/>
</dbReference>
<dbReference type="FunFam" id="2.20.100.10:FF:000005">
    <property type="entry name" value="ADAM metallopeptidase with thrombospondin type 1 motif 9"/>
    <property type="match status" value="1"/>
</dbReference>
<dbReference type="Pfam" id="PF19030">
    <property type="entry name" value="TSP1_ADAMTS"/>
    <property type="match status" value="4"/>
</dbReference>
<dbReference type="InterPro" id="IPR050439">
    <property type="entry name" value="ADAMTS_ADAMTS-like"/>
</dbReference>
<dbReference type="GO" id="GO:0009653">
    <property type="term" value="P:anatomical structure morphogenesis"/>
    <property type="evidence" value="ECO:0007669"/>
    <property type="project" value="UniProtKB-ARBA"/>
</dbReference>
<keyword evidence="6" id="KW-1185">Reference proteome</keyword>
<dbReference type="SUPFAM" id="SSF82895">
    <property type="entry name" value="TSP-1 type 1 repeat"/>
    <property type="match status" value="3"/>
</dbReference>
<dbReference type="SMART" id="SM00209">
    <property type="entry name" value="TSP1"/>
    <property type="match status" value="4"/>
</dbReference>
<dbReference type="EMBL" id="JBICCN010000042">
    <property type="protein sequence ID" value="KAL3099002.1"/>
    <property type="molecule type" value="Genomic_DNA"/>
</dbReference>